<evidence type="ECO:0000256" key="3">
    <source>
        <dbReference type="ARBA" id="ARBA00022679"/>
    </source>
</evidence>
<dbReference type="AlphaFoldDB" id="A0A450U644"/>
<dbReference type="Gene3D" id="3.30.565.10">
    <property type="entry name" value="Histidine kinase-like ATPase, C-terminal domain"/>
    <property type="match status" value="1"/>
</dbReference>
<comment type="catalytic activity">
    <reaction evidence="1">
        <text>ATP + protein L-histidine = ADP + protein N-phospho-L-histidine.</text>
        <dbReference type="EC" id="2.7.13.3"/>
    </reaction>
</comment>
<evidence type="ECO:0000256" key="7">
    <source>
        <dbReference type="PROSITE-ProRule" id="PRU00169"/>
    </source>
</evidence>
<dbReference type="InterPro" id="IPR011006">
    <property type="entry name" value="CheY-like_superfamily"/>
</dbReference>
<evidence type="ECO:0000256" key="6">
    <source>
        <dbReference type="ARBA" id="ARBA00022840"/>
    </source>
</evidence>
<dbReference type="InterPro" id="IPR004358">
    <property type="entry name" value="Sig_transdc_His_kin-like_C"/>
</dbReference>
<dbReference type="CDD" id="cd00156">
    <property type="entry name" value="REC"/>
    <property type="match status" value="1"/>
</dbReference>
<evidence type="ECO:0000256" key="5">
    <source>
        <dbReference type="ARBA" id="ARBA00022777"/>
    </source>
</evidence>
<dbReference type="GO" id="GO:0000160">
    <property type="term" value="P:phosphorelay signal transduction system"/>
    <property type="evidence" value="ECO:0007669"/>
    <property type="project" value="InterPro"/>
</dbReference>
<feature type="domain" description="Response regulatory" evidence="9">
    <location>
        <begin position="278"/>
        <end position="408"/>
    </location>
</feature>
<feature type="modified residue" description="4-aspartylphosphate" evidence="7">
    <location>
        <position position="335"/>
    </location>
</feature>
<gene>
    <name evidence="10" type="ORF">BECKLFY1418B_GA0070995_100524</name>
</gene>
<keyword evidence="3" id="KW-0808">Transferase</keyword>
<protein>
    <recommendedName>
        <fullName evidence="2">histidine kinase</fullName>
        <ecNumber evidence="2">2.7.13.3</ecNumber>
    </recommendedName>
</protein>
<dbReference type="SUPFAM" id="SSF52172">
    <property type="entry name" value="CheY-like"/>
    <property type="match status" value="1"/>
</dbReference>
<dbReference type="InterPro" id="IPR001789">
    <property type="entry name" value="Sig_transdc_resp-reg_receiver"/>
</dbReference>
<keyword evidence="5 10" id="KW-0418">Kinase</keyword>
<evidence type="ECO:0000256" key="1">
    <source>
        <dbReference type="ARBA" id="ARBA00000085"/>
    </source>
</evidence>
<dbReference type="PROSITE" id="PS50110">
    <property type="entry name" value="RESPONSE_REGULATORY"/>
    <property type="match status" value="1"/>
</dbReference>
<evidence type="ECO:0000313" key="10">
    <source>
        <dbReference type="EMBL" id="VFJ86957.1"/>
    </source>
</evidence>
<dbReference type="InterPro" id="IPR005467">
    <property type="entry name" value="His_kinase_dom"/>
</dbReference>
<dbReference type="PRINTS" id="PR00344">
    <property type="entry name" value="BCTRLSENSOR"/>
</dbReference>
<dbReference type="PROSITE" id="PS50109">
    <property type="entry name" value="HIS_KIN"/>
    <property type="match status" value="1"/>
</dbReference>
<name>A0A450U644_9GAMM</name>
<evidence type="ECO:0000259" key="8">
    <source>
        <dbReference type="PROSITE" id="PS50109"/>
    </source>
</evidence>
<proteinExistence type="predicted"/>
<dbReference type="Pfam" id="PF02518">
    <property type="entry name" value="HATPase_c"/>
    <property type="match status" value="1"/>
</dbReference>
<feature type="domain" description="Histidine kinase" evidence="8">
    <location>
        <begin position="581"/>
        <end position="806"/>
    </location>
</feature>
<keyword evidence="6" id="KW-0067">ATP-binding</keyword>
<keyword evidence="7" id="KW-0597">Phosphoprotein</keyword>
<dbReference type="InterPro" id="IPR036890">
    <property type="entry name" value="HATPase_C_sf"/>
</dbReference>
<dbReference type="InterPro" id="IPR003594">
    <property type="entry name" value="HATPase_dom"/>
</dbReference>
<evidence type="ECO:0000256" key="2">
    <source>
        <dbReference type="ARBA" id="ARBA00012438"/>
    </source>
</evidence>
<keyword evidence="4" id="KW-0547">Nucleotide-binding</keyword>
<sequence length="807" mass="91228">MTDSSPSPSSPADQQTEFIGQTPRALIKKVRLQNCDLELLDSEANSIADGRLYQAESLAWKDSRPLADIPKYQRGNFLDAVFVRRLRHEEGRPLWYVHERWGEANPWENLSLKQDDVITGTVTRTVSIMSREHSGREHIGYLVQLDVGSPIQIDDSGVISPCERIQPDIQAFLPNEEVPWNNGDLEKWPSNNKEGRLSLEIGDPIQALVLEIRFPPRDPVVSVTGLIYRRDGAADKTIKHRDNLARWRFWRFFGETKTEEASEAHQFTPNDAPYAGRHLLLVDDDPRTLAAQSELLNSMGSEIQTIQVRRNDFSSAVTEVTAALRKGNVDLVLIDNNLPGRDLGQTLIGRVHARLGGEHAACFALITANDERVPTGDAKVELCAKGVIGFVQRPLSHSTLQGLLAGEEVWEEAKSTTDTLESTQYSPETKVSPTLQETLEIMARQPGIHFTVLIKAKRQIEIQDLIVAGTMPFAWDEYPEVLRKTDLPLLIEGRISNLKTLPKEGGNELLRIARNGHSHWQILELGTIHWIFGVGYDGDRDIETELPLWHGALATALDAQGWRSWARHVSSFVQLGLAHQALSHEVIHPQDEFRNLLRSLDRWIKKLQSGQKLTEKDRKYLVDKVEKLTKSNARLLEFSQRQLREQALRHREVSLVDAAKTIQRIVNAECREAEVTLHMIDPPPLALPLPHAALVLPVVNLLLNATKHHYRQENRRVELLFDMEEIAKGRPMLLIDVRDNGPGLDRGALERLWQPGFSQATDPDRRHGIGLWLSRQLVEEAGGKLDLHENWRGIGACFRLRFPIHLG</sequence>
<dbReference type="InterPro" id="IPR050980">
    <property type="entry name" value="2C_sensor_his_kinase"/>
</dbReference>
<dbReference type="PANTHER" id="PTHR44936">
    <property type="entry name" value="SENSOR PROTEIN CREC"/>
    <property type="match status" value="1"/>
</dbReference>
<dbReference type="PANTHER" id="PTHR44936:SF10">
    <property type="entry name" value="SENSOR PROTEIN RSTB"/>
    <property type="match status" value="1"/>
</dbReference>
<dbReference type="GO" id="GO:0004673">
    <property type="term" value="F:protein histidine kinase activity"/>
    <property type="evidence" value="ECO:0007669"/>
    <property type="project" value="UniProtKB-EC"/>
</dbReference>
<evidence type="ECO:0000259" key="9">
    <source>
        <dbReference type="PROSITE" id="PS50110"/>
    </source>
</evidence>
<dbReference type="SMART" id="SM00387">
    <property type="entry name" value="HATPase_c"/>
    <property type="match status" value="1"/>
</dbReference>
<reference evidence="10" key="1">
    <citation type="submission" date="2019-02" db="EMBL/GenBank/DDBJ databases">
        <authorList>
            <person name="Gruber-Vodicka R. H."/>
            <person name="Seah K. B. B."/>
        </authorList>
    </citation>
    <scope>NUCLEOTIDE SEQUENCE</scope>
    <source>
        <strain evidence="10">BECK_M7</strain>
    </source>
</reference>
<organism evidence="10">
    <name type="scientific">Candidatus Kentrum sp. LFY</name>
    <dbReference type="NCBI Taxonomy" id="2126342"/>
    <lineage>
        <taxon>Bacteria</taxon>
        <taxon>Pseudomonadati</taxon>
        <taxon>Pseudomonadota</taxon>
        <taxon>Gammaproteobacteria</taxon>
        <taxon>Candidatus Kentrum</taxon>
    </lineage>
</organism>
<dbReference type="EMBL" id="CAADFF010000005">
    <property type="protein sequence ID" value="VFJ86957.1"/>
    <property type="molecule type" value="Genomic_DNA"/>
</dbReference>
<dbReference type="Gene3D" id="3.40.50.2300">
    <property type="match status" value="1"/>
</dbReference>
<dbReference type="GO" id="GO:0005524">
    <property type="term" value="F:ATP binding"/>
    <property type="evidence" value="ECO:0007669"/>
    <property type="project" value="UniProtKB-KW"/>
</dbReference>
<dbReference type="SUPFAM" id="SSF55874">
    <property type="entry name" value="ATPase domain of HSP90 chaperone/DNA topoisomerase II/histidine kinase"/>
    <property type="match status" value="1"/>
</dbReference>
<accession>A0A450U644</accession>
<evidence type="ECO:0000256" key="4">
    <source>
        <dbReference type="ARBA" id="ARBA00022741"/>
    </source>
</evidence>
<dbReference type="EC" id="2.7.13.3" evidence="2"/>